<keyword evidence="4" id="KW-0238">DNA-binding</keyword>
<dbReference type="GO" id="GO:0016987">
    <property type="term" value="F:sigma factor activity"/>
    <property type="evidence" value="ECO:0007669"/>
    <property type="project" value="UniProtKB-KW"/>
</dbReference>
<name>A0A9X1LMW1_9MICO</name>
<protein>
    <submittedName>
        <fullName evidence="8">RNA polymerase sigma factor</fullName>
    </submittedName>
</protein>
<keyword evidence="9" id="KW-1185">Reference proteome</keyword>
<proteinExistence type="inferred from homology"/>
<dbReference type="NCBIfam" id="TIGR02937">
    <property type="entry name" value="sigma70-ECF"/>
    <property type="match status" value="1"/>
</dbReference>
<dbReference type="InterPro" id="IPR014284">
    <property type="entry name" value="RNA_pol_sigma-70_dom"/>
</dbReference>
<dbReference type="CDD" id="cd06171">
    <property type="entry name" value="Sigma70_r4"/>
    <property type="match status" value="1"/>
</dbReference>
<dbReference type="InterPro" id="IPR039425">
    <property type="entry name" value="RNA_pol_sigma-70-like"/>
</dbReference>
<dbReference type="GO" id="GO:0006352">
    <property type="term" value="P:DNA-templated transcription initiation"/>
    <property type="evidence" value="ECO:0007669"/>
    <property type="project" value="InterPro"/>
</dbReference>
<dbReference type="InterPro" id="IPR013249">
    <property type="entry name" value="RNA_pol_sigma70_r4_t2"/>
</dbReference>
<dbReference type="EMBL" id="JAGTTM010000001">
    <property type="protein sequence ID" value="MCC2028599.1"/>
    <property type="molecule type" value="Genomic_DNA"/>
</dbReference>
<dbReference type="InterPro" id="IPR007627">
    <property type="entry name" value="RNA_pol_sigma70_r2"/>
</dbReference>
<feature type="domain" description="RNA polymerase sigma factor 70 region 4 type 2" evidence="7">
    <location>
        <begin position="131"/>
        <end position="181"/>
    </location>
</feature>
<dbReference type="InterPro" id="IPR036388">
    <property type="entry name" value="WH-like_DNA-bd_sf"/>
</dbReference>
<dbReference type="SUPFAM" id="SSF88946">
    <property type="entry name" value="Sigma2 domain of RNA polymerase sigma factors"/>
    <property type="match status" value="1"/>
</dbReference>
<evidence type="ECO:0000256" key="3">
    <source>
        <dbReference type="ARBA" id="ARBA00023082"/>
    </source>
</evidence>
<evidence type="ECO:0000259" key="7">
    <source>
        <dbReference type="Pfam" id="PF08281"/>
    </source>
</evidence>
<gene>
    <name evidence="8" type="ORF">KEC56_03500</name>
</gene>
<dbReference type="Gene3D" id="1.10.10.10">
    <property type="entry name" value="Winged helix-like DNA-binding domain superfamily/Winged helix DNA-binding domain"/>
    <property type="match status" value="1"/>
</dbReference>
<sequence>MSSRRDIPSPDLVEVADEILAERAIGGDADAFKALIVRYGSLIRAYVARIVGSLTDADDVTQEALYTAWRRLPELRDPAAVKPWLMRVASRHAFAHLRHRPPTEPLPILDAAYPSTTEPETVAVRNAQLTALSQALDNLPDQERRCWLLREVGELSYDDIAKELDIPRSTVRGKLARARASIHAQMEGWR</sequence>
<dbReference type="SUPFAM" id="SSF88659">
    <property type="entry name" value="Sigma3 and sigma4 domains of RNA polymerase sigma factors"/>
    <property type="match status" value="1"/>
</dbReference>
<keyword evidence="2" id="KW-0805">Transcription regulation</keyword>
<feature type="domain" description="RNA polymerase sigma-70 region 2" evidence="6">
    <location>
        <begin position="35"/>
        <end position="99"/>
    </location>
</feature>
<dbReference type="Proteomes" id="UP001139289">
    <property type="component" value="Unassembled WGS sequence"/>
</dbReference>
<evidence type="ECO:0000256" key="5">
    <source>
        <dbReference type="ARBA" id="ARBA00023163"/>
    </source>
</evidence>
<keyword evidence="3" id="KW-0731">Sigma factor</keyword>
<dbReference type="RefSeq" id="WP_175987214.1">
    <property type="nucleotide sequence ID" value="NZ_JAGTTM010000001.1"/>
</dbReference>
<evidence type="ECO:0000256" key="1">
    <source>
        <dbReference type="ARBA" id="ARBA00010641"/>
    </source>
</evidence>
<accession>A0A9X1LMW1</accession>
<dbReference type="InterPro" id="IPR013325">
    <property type="entry name" value="RNA_pol_sigma_r2"/>
</dbReference>
<dbReference type="AlphaFoldDB" id="A0A9X1LMW1"/>
<dbReference type="PANTHER" id="PTHR43133">
    <property type="entry name" value="RNA POLYMERASE ECF-TYPE SIGMA FACTO"/>
    <property type="match status" value="1"/>
</dbReference>
<keyword evidence="5" id="KW-0804">Transcription</keyword>
<evidence type="ECO:0000313" key="8">
    <source>
        <dbReference type="EMBL" id="MCC2028599.1"/>
    </source>
</evidence>
<evidence type="ECO:0000256" key="4">
    <source>
        <dbReference type="ARBA" id="ARBA00023125"/>
    </source>
</evidence>
<comment type="caution">
    <text evidence="8">The sequence shown here is derived from an EMBL/GenBank/DDBJ whole genome shotgun (WGS) entry which is preliminary data.</text>
</comment>
<dbReference type="Pfam" id="PF04542">
    <property type="entry name" value="Sigma70_r2"/>
    <property type="match status" value="1"/>
</dbReference>
<comment type="similarity">
    <text evidence="1">Belongs to the sigma-70 factor family. ECF subfamily.</text>
</comment>
<evidence type="ECO:0000313" key="9">
    <source>
        <dbReference type="Proteomes" id="UP001139289"/>
    </source>
</evidence>
<evidence type="ECO:0000259" key="6">
    <source>
        <dbReference type="Pfam" id="PF04542"/>
    </source>
</evidence>
<organism evidence="8 9">
    <name type="scientific">Microbacterium tenebrionis</name>
    <dbReference type="NCBI Taxonomy" id="2830665"/>
    <lineage>
        <taxon>Bacteria</taxon>
        <taxon>Bacillati</taxon>
        <taxon>Actinomycetota</taxon>
        <taxon>Actinomycetes</taxon>
        <taxon>Micrococcales</taxon>
        <taxon>Microbacteriaceae</taxon>
        <taxon>Microbacterium</taxon>
    </lineage>
</organism>
<dbReference type="Pfam" id="PF08281">
    <property type="entry name" value="Sigma70_r4_2"/>
    <property type="match status" value="1"/>
</dbReference>
<dbReference type="Gene3D" id="1.10.1740.10">
    <property type="match status" value="1"/>
</dbReference>
<evidence type="ECO:0000256" key="2">
    <source>
        <dbReference type="ARBA" id="ARBA00023015"/>
    </source>
</evidence>
<reference evidence="8" key="1">
    <citation type="submission" date="2021-04" db="EMBL/GenBank/DDBJ databases">
        <title>Microbacterium tenobrionis sp. nov. and Microbacterium allomyrinae sp. nov., isolated from larvae of Tenobrio molitor and Allomyrina dichotoma, respectively.</title>
        <authorList>
            <person name="Lee S.D."/>
        </authorList>
    </citation>
    <scope>NUCLEOTIDE SEQUENCE</scope>
    <source>
        <strain evidence="8">YMB-B2</strain>
    </source>
</reference>
<dbReference type="GO" id="GO:0003677">
    <property type="term" value="F:DNA binding"/>
    <property type="evidence" value="ECO:0007669"/>
    <property type="project" value="UniProtKB-KW"/>
</dbReference>
<dbReference type="InterPro" id="IPR013324">
    <property type="entry name" value="RNA_pol_sigma_r3/r4-like"/>
</dbReference>
<dbReference type="PANTHER" id="PTHR43133:SF8">
    <property type="entry name" value="RNA POLYMERASE SIGMA FACTOR HI_1459-RELATED"/>
    <property type="match status" value="1"/>
</dbReference>